<feature type="region of interest" description="Disordered" evidence="1">
    <location>
        <begin position="86"/>
        <end position="118"/>
    </location>
</feature>
<dbReference type="Proteomes" id="UP000735302">
    <property type="component" value="Unassembled WGS sequence"/>
</dbReference>
<dbReference type="AlphaFoldDB" id="A0AAV4D4U0"/>
<proteinExistence type="predicted"/>
<accession>A0AAV4D4U0</accession>
<dbReference type="EMBL" id="BLXT01007473">
    <property type="protein sequence ID" value="GFO39227.1"/>
    <property type="molecule type" value="Genomic_DNA"/>
</dbReference>
<keyword evidence="3" id="KW-1185">Reference proteome</keyword>
<organism evidence="2 3">
    <name type="scientific">Plakobranchus ocellatus</name>
    <dbReference type="NCBI Taxonomy" id="259542"/>
    <lineage>
        <taxon>Eukaryota</taxon>
        <taxon>Metazoa</taxon>
        <taxon>Spiralia</taxon>
        <taxon>Lophotrochozoa</taxon>
        <taxon>Mollusca</taxon>
        <taxon>Gastropoda</taxon>
        <taxon>Heterobranchia</taxon>
        <taxon>Euthyneura</taxon>
        <taxon>Panpulmonata</taxon>
        <taxon>Sacoglossa</taxon>
        <taxon>Placobranchoidea</taxon>
        <taxon>Plakobranchidae</taxon>
        <taxon>Plakobranchus</taxon>
    </lineage>
</organism>
<protein>
    <submittedName>
        <fullName evidence="2">Uncharacterized protein</fullName>
    </submittedName>
</protein>
<feature type="compositionally biased region" description="Basic and acidic residues" evidence="1">
    <location>
        <begin position="86"/>
        <end position="100"/>
    </location>
</feature>
<evidence type="ECO:0000313" key="2">
    <source>
        <dbReference type="EMBL" id="GFO39227.1"/>
    </source>
</evidence>
<sequence>MTHSSAIGPVTPWSTLVGRLGKVRRGVRRGASRLAVVRELQQCEAATSDKPEVRQLLKKPTKEVITKILNAPDHRSSVASGMVETVKKKGGDDDGDDGRGGSDILSGPDWDTGGLNRRNSGSADLRASSLIIPSQRCAESLKKTTTTTSNQYIQPTKKRQINKITQKNLKVLLLPNSGASAYTRTEEGAPASHRPLMAHNIVRPLRPLHVQFRLFPVVRPARVVSQWRFMEVNRCLIPAEAVRESNLHEMRIMKAFGAIRSHKLMFPLQLG</sequence>
<gene>
    <name evidence="2" type="ORF">PoB_006573200</name>
</gene>
<evidence type="ECO:0000256" key="1">
    <source>
        <dbReference type="SAM" id="MobiDB-lite"/>
    </source>
</evidence>
<comment type="caution">
    <text evidence="2">The sequence shown here is derived from an EMBL/GenBank/DDBJ whole genome shotgun (WGS) entry which is preliminary data.</text>
</comment>
<evidence type="ECO:0000313" key="3">
    <source>
        <dbReference type="Proteomes" id="UP000735302"/>
    </source>
</evidence>
<name>A0AAV4D4U0_9GAST</name>
<reference evidence="2 3" key="1">
    <citation type="journal article" date="2021" name="Elife">
        <title>Chloroplast acquisition without the gene transfer in kleptoplastic sea slugs, Plakobranchus ocellatus.</title>
        <authorList>
            <person name="Maeda T."/>
            <person name="Takahashi S."/>
            <person name="Yoshida T."/>
            <person name="Shimamura S."/>
            <person name="Takaki Y."/>
            <person name="Nagai Y."/>
            <person name="Toyoda A."/>
            <person name="Suzuki Y."/>
            <person name="Arimoto A."/>
            <person name="Ishii H."/>
            <person name="Satoh N."/>
            <person name="Nishiyama T."/>
            <person name="Hasebe M."/>
            <person name="Maruyama T."/>
            <person name="Minagawa J."/>
            <person name="Obokata J."/>
            <person name="Shigenobu S."/>
        </authorList>
    </citation>
    <scope>NUCLEOTIDE SEQUENCE [LARGE SCALE GENOMIC DNA]</scope>
</reference>